<evidence type="ECO:0000256" key="1">
    <source>
        <dbReference type="SAM" id="MobiDB-lite"/>
    </source>
</evidence>
<dbReference type="PANTHER" id="PTHR43591">
    <property type="entry name" value="METHYLTRANSFERASE"/>
    <property type="match status" value="1"/>
</dbReference>
<reference evidence="2 3" key="1">
    <citation type="submission" date="2015-05" db="EMBL/GenBank/DDBJ databases">
        <title>Distinctive expansion of gene families associated with plant cell wall degradation and secondary metabolism in the genomes of grapevine trunk pathogens.</title>
        <authorList>
            <person name="Lawrence D.P."/>
            <person name="Travadon R."/>
            <person name="Rolshausen P.E."/>
            <person name="Baumgartner K."/>
        </authorList>
    </citation>
    <scope>NUCLEOTIDE SEQUENCE [LARGE SCALE GENOMIC DNA]</scope>
    <source>
        <strain evidence="2">UCRPC4</strain>
    </source>
</reference>
<dbReference type="OrthoDB" id="2013972at2759"/>
<evidence type="ECO:0000313" key="3">
    <source>
        <dbReference type="Proteomes" id="UP000053317"/>
    </source>
</evidence>
<sequence>MADENAPVNYEGGVEEESTFGETESELTSLASSIYRGIEENKRRYHANTICPTMRMSKSGKSPTGMIHCPTSLSPTIGLRLISLRMDMQYASLKLLFENKSYYAPVKNPQSILDVGTGTGIWVIDVADETPSAMGNEAFVSDFLHEIDADSTVIGTDLSPIQPSWHLKPGGYIECQDYDFMARSDDGTLDPDGAIVRWCSLMNEAAENAEEHPFTGRFTGQELEKYMIDAGFEDVTVIDLKLPIGLWPADKRLKSAGALALAAMLEGLQGLSFALFTRSLKWKPEEVEVFAAQLCCLWEKARAAKKRGLSAIVGNTPAIEIRNNLRVTDEIITFDWSQGSKS</sequence>
<protein>
    <submittedName>
        <fullName evidence="2">Putative methyltransferase domain-containing protein</fullName>
    </submittedName>
</protein>
<dbReference type="InterPro" id="IPR029063">
    <property type="entry name" value="SAM-dependent_MTases_sf"/>
</dbReference>
<dbReference type="Proteomes" id="UP000053317">
    <property type="component" value="Unassembled WGS sequence"/>
</dbReference>
<keyword evidence="2" id="KW-0489">Methyltransferase</keyword>
<reference evidence="2 3" key="2">
    <citation type="submission" date="2015-05" db="EMBL/GenBank/DDBJ databases">
        <authorList>
            <person name="Morales-Cruz A."/>
            <person name="Amrine K.C."/>
            <person name="Cantu D."/>
        </authorList>
    </citation>
    <scope>NUCLEOTIDE SEQUENCE [LARGE SCALE GENOMIC DNA]</scope>
    <source>
        <strain evidence="2">UCRPC4</strain>
    </source>
</reference>
<keyword evidence="3" id="KW-1185">Reference proteome</keyword>
<organism evidence="2 3">
    <name type="scientific">Phaeomoniella chlamydospora</name>
    <name type="common">Phaeoacremonium chlamydosporum</name>
    <dbReference type="NCBI Taxonomy" id="158046"/>
    <lineage>
        <taxon>Eukaryota</taxon>
        <taxon>Fungi</taxon>
        <taxon>Dikarya</taxon>
        <taxon>Ascomycota</taxon>
        <taxon>Pezizomycotina</taxon>
        <taxon>Eurotiomycetes</taxon>
        <taxon>Chaetothyriomycetidae</taxon>
        <taxon>Phaeomoniellales</taxon>
        <taxon>Phaeomoniellaceae</taxon>
        <taxon>Phaeomoniella</taxon>
    </lineage>
</organism>
<accession>A0A0G2E252</accession>
<comment type="caution">
    <text evidence="2">The sequence shown here is derived from an EMBL/GenBank/DDBJ whole genome shotgun (WGS) entry which is preliminary data.</text>
</comment>
<dbReference type="GO" id="GO:0008168">
    <property type="term" value="F:methyltransferase activity"/>
    <property type="evidence" value="ECO:0007669"/>
    <property type="project" value="UniProtKB-KW"/>
</dbReference>
<evidence type="ECO:0000313" key="2">
    <source>
        <dbReference type="EMBL" id="KKY16824.1"/>
    </source>
</evidence>
<dbReference type="SUPFAM" id="SSF53335">
    <property type="entry name" value="S-adenosyl-L-methionine-dependent methyltransferases"/>
    <property type="match status" value="1"/>
</dbReference>
<keyword evidence="2" id="KW-0808">Transferase</keyword>
<name>A0A0G2E252_PHACM</name>
<dbReference type="PANTHER" id="PTHR43591:SF105">
    <property type="entry name" value="METHYLTRANSFERASE DOMAIN-CONTAINING PROTEIN-RELATED"/>
    <property type="match status" value="1"/>
</dbReference>
<feature type="compositionally biased region" description="Acidic residues" evidence="1">
    <location>
        <begin position="13"/>
        <end position="23"/>
    </location>
</feature>
<proteinExistence type="predicted"/>
<dbReference type="Gene3D" id="3.40.50.150">
    <property type="entry name" value="Vaccinia Virus protein VP39"/>
    <property type="match status" value="1"/>
</dbReference>
<dbReference type="EMBL" id="LCWF01000155">
    <property type="protein sequence ID" value="KKY16824.1"/>
    <property type="molecule type" value="Genomic_DNA"/>
</dbReference>
<feature type="region of interest" description="Disordered" evidence="1">
    <location>
        <begin position="1"/>
        <end position="23"/>
    </location>
</feature>
<gene>
    <name evidence="2" type="ORF">UCRPC4_g05782</name>
</gene>
<dbReference type="GO" id="GO:0032259">
    <property type="term" value="P:methylation"/>
    <property type="evidence" value="ECO:0007669"/>
    <property type="project" value="UniProtKB-KW"/>
</dbReference>
<dbReference type="AlphaFoldDB" id="A0A0G2E252"/>